<dbReference type="Gene3D" id="2.60.120.330">
    <property type="entry name" value="B-lactam Antibiotic, Isopenicillin N Synthase, Chain"/>
    <property type="match status" value="1"/>
</dbReference>
<dbReference type="GO" id="GO:0016491">
    <property type="term" value="F:oxidoreductase activity"/>
    <property type="evidence" value="ECO:0007669"/>
    <property type="project" value="UniProtKB-KW"/>
</dbReference>
<proteinExistence type="predicted"/>
<reference evidence="6" key="1">
    <citation type="journal article" date="2019" name="Gigascience">
        <title>De novo genome assembly of the endangered Acer yangbiense, a plant species with extremely small populations endemic to Yunnan Province, China.</title>
        <authorList>
            <person name="Yang J."/>
            <person name="Wariss H.M."/>
            <person name="Tao L."/>
            <person name="Zhang R."/>
            <person name="Yun Q."/>
            <person name="Hollingsworth P."/>
            <person name="Dao Z."/>
            <person name="Luo G."/>
            <person name="Guo H."/>
            <person name="Ma Y."/>
            <person name="Sun W."/>
        </authorList>
    </citation>
    <scope>NUCLEOTIDE SEQUENCE [LARGE SCALE GENOMIC DNA]</scope>
    <source>
        <strain evidence="6">cv. br00</strain>
    </source>
</reference>
<keyword evidence="2" id="KW-0560">Oxidoreductase</keyword>
<evidence type="ECO:0000256" key="1">
    <source>
        <dbReference type="ARBA" id="ARBA00022723"/>
    </source>
</evidence>
<dbReference type="EMBL" id="VDCV01000008">
    <property type="protein sequence ID" value="KAB5545094.1"/>
    <property type="molecule type" value="Genomic_DNA"/>
</dbReference>
<organism evidence="5 6">
    <name type="scientific">Salix brachista</name>
    <dbReference type="NCBI Taxonomy" id="2182728"/>
    <lineage>
        <taxon>Eukaryota</taxon>
        <taxon>Viridiplantae</taxon>
        <taxon>Streptophyta</taxon>
        <taxon>Embryophyta</taxon>
        <taxon>Tracheophyta</taxon>
        <taxon>Spermatophyta</taxon>
        <taxon>Magnoliopsida</taxon>
        <taxon>eudicotyledons</taxon>
        <taxon>Gunneridae</taxon>
        <taxon>Pentapetalae</taxon>
        <taxon>rosids</taxon>
        <taxon>fabids</taxon>
        <taxon>Malpighiales</taxon>
        <taxon>Salicaceae</taxon>
        <taxon>Saliceae</taxon>
        <taxon>Salix</taxon>
    </lineage>
</organism>
<keyword evidence="3" id="KW-0408">Iron</keyword>
<gene>
    <name evidence="5" type="ORF">DKX38_013206</name>
</gene>
<feature type="domain" description="Non-haem dioxygenase N-terminal" evidence="4">
    <location>
        <begin position="5"/>
        <end position="49"/>
    </location>
</feature>
<dbReference type="InterPro" id="IPR026992">
    <property type="entry name" value="DIOX_N"/>
</dbReference>
<dbReference type="PANTHER" id="PTHR10209:SF776">
    <property type="entry name" value="2OG-FE(II) OXYGENASE FAMILY OXIDOREDUCTASE"/>
    <property type="match status" value="1"/>
</dbReference>
<dbReference type="SUPFAM" id="SSF51197">
    <property type="entry name" value="Clavaminate synthase-like"/>
    <property type="match status" value="1"/>
</dbReference>
<evidence type="ECO:0000259" key="4">
    <source>
        <dbReference type="Pfam" id="PF14226"/>
    </source>
</evidence>
<evidence type="ECO:0000256" key="2">
    <source>
        <dbReference type="ARBA" id="ARBA00023002"/>
    </source>
</evidence>
<accession>A0A5N5LQJ5</accession>
<dbReference type="Pfam" id="PF14226">
    <property type="entry name" value="DIOX_N"/>
    <property type="match status" value="1"/>
</dbReference>
<keyword evidence="6" id="KW-1185">Reference proteome</keyword>
<dbReference type="PANTHER" id="PTHR10209">
    <property type="entry name" value="OXIDOREDUCTASE, 2OG-FE II OXYGENASE FAMILY PROTEIN"/>
    <property type="match status" value="1"/>
</dbReference>
<comment type="caution">
    <text evidence="5">The sequence shown here is derived from an EMBL/GenBank/DDBJ whole genome shotgun (WGS) entry which is preliminary data.</text>
</comment>
<sequence>MQAAEGGFFQVVNHGVENMVLEGMLEEVRGFHEQPREVKEEHYSREMKRKCFSNFDLYKSRFGNGERLCFVLWQLTQFFLKSCHCLCLFSLKVHLPCRIMCGKVQGIQKWHISGVRVIFFKYVWGIGALYHVRQFKLFDQSTVFCLVFEDPYLSDTIIQHALKLPISGACRYSAAKPDLYSVASRKFK</sequence>
<evidence type="ECO:0000313" key="6">
    <source>
        <dbReference type="Proteomes" id="UP000326939"/>
    </source>
</evidence>
<dbReference type="AlphaFoldDB" id="A0A5N5LQJ5"/>
<keyword evidence="1" id="KW-0479">Metal-binding</keyword>
<dbReference type="Proteomes" id="UP000326939">
    <property type="component" value="Chromosome 8"/>
</dbReference>
<evidence type="ECO:0000313" key="5">
    <source>
        <dbReference type="EMBL" id="KAB5545094.1"/>
    </source>
</evidence>
<dbReference type="GO" id="GO:0046872">
    <property type="term" value="F:metal ion binding"/>
    <property type="evidence" value="ECO:0007669"/>
    <property type="project" value="UniProtKB-KW"/>
</dbReference>
<protein>
    <recommendedName>
        <fullName evidence="4">Non-haem dioxygenase N-terminal domain-containing protein</fullName>
    </recommendedName>
</protein>
<dbReference type="InterPro" id="IPR027443">
    <property type="entry name" value="IPNS-like_sf"/>
</dbReference>
<name>A0A5N5LQJ5_9ROSI</name>
<evidence type="ECO:0000256" key="3">
    <source>
        <dbReference type="ARBA" id="ARBA00023004"/>
    </source>
</evidence>